<evidence type="ECO:0000256" key="4">
    <source>
        <dbReference type="ARBA" id="ARBA00022803"/>
    </source>
</evidence>
<feature type="repeat" description="TPR" evidence="6">
    <location>
        <begin position="54"/>
        <end position="87"/>
    </location>
</feature>
<name>A0A832GLF7_9BACT</name>
<organism evidence="7">
    <name type="scientific">Caldimicrobium thiodismutans</name>
    <dbReference type="NCBI Taxonomy" id="1653476"/>
    <lineage>
        <taxon>Bacteria</taxon>
        <taxon>Pseudomonadati</taxon>
        <taxon>Thermodesulfobacteriota</taxon>
        <taxon>Thermodesulfobacteria</taxon>
        <taxon>Thermodesulfobacteriales</taxon>
        <taxon>Thermodesulfobacteriaceae</taxon>
        <taxon>Caldimicrobium</taxon>
    </lineage>
</organism>
<dbReference type="InterPro" id="IPR019734">
    <property type="entry name" value="TPR_rpt"/>
</dbReference>
<evidence type="ECO:0000256" key="2">
    <source>
        <dbReference type="ARBA" id="ARBA00022490"/>
    </source>
</evidence>
<dbReference type="PANTHER" id="PTHR46630">
    <property type="entry name" value="TETRATRICOPEPTIDE REPEAT PROTEIN 29"/>
    <property type="match status" value="1"/>
</dbReference>
<evidence type="ECO:0000256" key="6">
    <source>
        <dbReference type="PROSITE-ProRule" id="PRU00339"/>
    </source>
</evidence>
<evidence type="ECO:0000313" key="7">
    <source>
        <dbReference type="EMBL" id="HGV55413.1"/>
    </source>
</evidence>
<keyword evidence="2" id="KW-0963">Cytoplasm</keyword>
<sequence>MQEELKEEEALNRAYELCSKAQEAWIKGNTLDALQGFEGALEIFKELGRLAEMANVLEKIGDIYHLRQKFSQALRAYKACLDICENFEDELSTCIIAEKIVYVLKEMGEHEAMIPYLHRILEIAEKYRDPHRAGRALTGLGDAYLQTKKIQAAKEAYELALRIFKGMGAREQVKLLEGALKALETLEA</sequence>
<dbReference type="AlphaFoldDB" id="A0A832GLF7"/>
<protein>
    <submittedName>
        <fullName evidence="7">Tetratricopeptide repeat protein</fullName>
    </submittedName>
</protein>
<dbReference type="PROSITE" id="PS50005">
    <property type="entry name" value="TPR"/>
    <property type="match status" value="1"/>
</dbReference>
<dbReference type="InterPro" id="IPR011990">
    <property type="entry name" value="TPR-like_helical_dom_sf"/>
</dbReference>
<keyword evidence="3" id="KW-0677">Repeat</keyword>
<evidence type="ECO:0000256" key="3">
    <source>
        <dbReference type="ARBA" id="ARBA00022737"/>
    </source>
</evidence>
<dbReference type="EMBL" id="DSZU01000083">
    <property type="protein sequence ID" value="HGV55413.1"/>
    <property type="molecule type" value="Genomic_DNA"/>
</dbReference>
<dbReference type="PANTHER" id="PTHR46630:SF1">
    <property type="entry name" value="TETRATRICOPEPTIDE REPEAT PROTEIN 29"/>
    <property type="match status" value="1"/>
</dbReference>
<dbReference type="GO" id="GO:0005737">
    <property type="term" value="C:cytoplasm"/>
    <property type="evidence" value="ECO:0007669"/>
    <property type="project" value="UniProtKB-SubCell"/>
</dbReference>
<comment type="similarity">
    <text evidence="5">Belongs to the Rap family.</text>
</comment>
<evidence type="ECO:0000256" key="1">
    <source>
        <dbReference type="ARBA" id="ARBA00004496"/>
    </source>
</evidence>
<accession>A0A832GLF7</accession>
<dbReference type="SUPFAM" id="SSF48452">
    <property type="entry name" value="TPR-like"/>
    <property type="match status" value="1"/>
</dbReference>
<comment type="subcellular location">
    <subcellularLocation>
        <location evidence="1">Cytoplasm</location>
    </subcellularLocation>
</comment>
<reference evidence="7" key="1">
    <citation type="journal article" date="2020" name="mSystems">
        <title>Genome- and Community-Level Interaction Insights into Carbon Utilization and Element Cycling Functions of Hydrothermarchaeota in Hydrothermal Sediment.</title>
        <authorList>
            <person name="Zhou Z."/>
            <person name="Liu Y."/>
            <person name="Xu W."/>
            <person name="Pan J."/>
            <person name="Luo Z.H."/>
            <person name="Li M."/>
        </authorList>
    </citation>
    <scope>NUCLEOTIDE SEQUENCE [LARGE SCALE GENOMIC DNA]</scope>
    <source>
        <strain evidence="7">SpSt-605</strain>
    </source>
</reference>
<dbReference type="InterPro" id="IPR051476">
    <property type="entry name" value="Bac_ResReg_Asp_Phosphatase"/>
</dbReference>
<comment type="caution">
    <text evidence="7">The sequence shown here is derived from an EMBL/GenBank/DDBJ whole genome shotgun (WGS) entry which is preliminary data.</text>
</comment>
<dbReference type="SMART" id="SM00028">
    <property type="entry name" value="TPR"/>
    <property type="match status" value="3"/>
</dbReference>
<dbReference type="Gene3D" id="1.25.40.10">
    <property type="entry name" value="Tetratricopeptide repeat domain"/>
    <property type="match status" value="1"/>
</dbReference>
<proteinExistence type="inferred from homology"/>
<evidence type="ECO:0000256" key="5">
    <source>
        <dbReference type="ARBA" id="ARBA00038253"/>
    </source>
</evidence>
<dbReference type="Pfam" id="PF13424">
    <property type="entry name" value="TPR_12"/>
    <property type="match status" value="2"/>
</dbReference>
<keyword evidence="4 6" id="KW-0802">TPR repeat</keyword>
<gene>
    <name evidence="7" type="ORF">ENT73_04935</name>
</gene>